<sequence>MEPQSQKDLLRKHVAAIESLKNFKTALEEHIEGCSQQLMELQEDERELMKVFESAQENDQTSPEHYQLGSMAGETCSFASKRQAETDLKPQEPVETAQNQATAGLRSVHSMDSEDDDDTAAAVEAAVREASQQN</sequence>
<evidence type="ECO:0000256" key="2">
    <source>
        <dbReference type="SAM" id="MobiDB-lite"/>
    </source>
</evidence>
<dbReference type="Proteomes" id="UP001157974">
    <property type="component" value="Unassembled WGS sequence"/>
</dbReference>
<dbReference type="AlphaFoldDB" id="A0AAV8UXW9"/>
<evidence type="ECO:0000313" key="4">
    <source>
        <dbReference type="Proteomes" id="UP001157974"/>
    </source>
</evidence>
<feature type="compositionally biased region" description="Low complexity" evidence="2">
    <location>
        <begin position="120"/>
        <end position="134"/>
    </location>
</feature>
<keyword evidence="1" id="KW-0175">Coiled coil</keyword>
<feature type="region of interest" description="Disordered" evidence="2">
    <location>
        <begin position="81"/>
        <end position="134"/>
    </location>
</feature>
<dbReference type="EMBL" id="JAMWBK010000004">
    <property type="protein sequence ID" value="KAJ8906182.1"/>
    <property type="molecule type" value="Genomic_DNA"/>
</dbReference>
<proteinExistence type="predicted"/>
<accession>A0AAV8UXW9</accession>
<evidence type="ECO:0000256" key="1">
    <source>
        <dbReference type="SAM" id="Coils"/>
    </source>
</evidence>
<keyword evidence="4" id="KW-1185">Reference proteome</keyword>
<organism evidence="3 4">
    <name type="scientific">Rhodosorus marinus</name>
    <dbReference type="NCBI Taxonomy" id="101924"/>
    <lineage>
        <taxon>Eukaryota</taxon>
        <taxon>Rhodophyta</taxon>
        <taxon>Stylonematophyceae</taxon>
        <taxon>Stylonematales</taxon>
        <taxon>Stylonemataceae</taxon>
        <taxon>Rhodosorus</taxon>
    </lineage>
</organism>
<name>A0AAV8UXW9_9RHOD</name>
<evidence type="ECO:0000313" key="3">
    <source>
        <dbReference type="EMBL" id="KAJ8906182.1"/>
    </source>
</evidence>
<protein>
    <submittedName>
        <fullName evidence="3">Uncharacterized protein</fullName>
    </submittedName>
</protein>
<feature type="compositionally biased region" description="Basic and acidic residues" evidence="2">
    <location>
        <begin position="82"/>
        <end position="92"/>
    </location>
</feature>
<comment type="caution">
    <text evidence="3">The sequence shown here is derived from an EMBL/GenBank/DDBJ whole genome shotgun (WGS) entry which is preliminary data.</text>
</comment>
<feature type="coiled-coil region" evidence="1">
    <location>
        <begin position="24"/>
        <end position="58"/>
    </location>
</feature>
<reference evidence="3 4" key="1">
    <citation type="journal article" date="2023" name="Nat. Commun.">
        <title>Origin of minicircular mitochondrial genomes in red algae.</title>
        <authorList>
            <person name="Lee Y."/>
            <person name="Cho C.H."/>
            <person name="Lee Y.M."/>
            <person name="Park S.I."/>
            <person name="Yang J.H."/>
            <person name="West J.A."/>
            <person name="Bhattacharya D."/>
            <person name="Yoon H.S."/>
        </authorList>
    </citation>
    <scope>NUCLEOTIDE SEQUENCE [LARGE SCALE GENOMIC DNA]</scope>
    <source>
        <strain evidence="3 4">CCMP1338</strain>
        <tissue evidence="3">Whole cell</tissue>
    </source>
</reference>
<gene>
    <name evidence="3" type="ORF">NDN08_002677</name>
</gene>